<dbReference type="Proteomes" id="UP000319897">
    <property type="component" value="Unassembled WGS sequence"/>
</dbReference>
<keyword evidence="4" id="KW-1185">Reference proteome</keyword>
<dbReference type="AlphaFoldDB" id="A0A501XK23"/>
<sequence length="80" mass="9191">MIGRSESMVRELQIGQDRAGQDRVSQDMPELLARIESALQRAEVAAERLRQRHRGLRSATRDTLTHLDRLIDSERTRSHG</sequence>
<comment type="caution">
    <text evidence="3">The sequence shown here is derived from an EMBL/GenBank/DDBJ whole genome shotgun (WGS) entry which is preliminary data.</text>
</comment>
<feature type="region of interest" description="Disordered" evidence="2">
    <location>
        <begin position="1"/>
        <end position="25"/>
    </location>
</feature>
<evidence type="ECO:0000313" key="3">
    <source>
        <dbReference type="EMBL" id="TPE61011.1"/>
    </source>
</evidence>
<accession>A0A501XK23</accession>
<gene>
    <name evidence="3" type="ORF">FJQ54_08900</name>
</gene>
<protein>
    <submittedName>
        <fullName evidence="3">Uncharacterized protein</fullName>
    </submittedName>
</protein>
<dbReference type="EMBL" id="VFSU01000024">
    <property type="protein sequence ID" value="TPE61011.1"/>
    <property type="molecule type" value="Genomic_DNA"/>
</dbReference>
<reference evidence="3 4" key="1">
    <citation type="submission" date="2019-06" db="EMBL/GenBank/DDBJ databases">
        <authorList>
            <person name="Lee I."/>
            <person name="Jang G.I."/>
            <person name="Hwang C.Y."/>
        </authorList>
    </citation>
    <scope>NUCLEOTIDE SEQUENCE [LARGE SCALE GENOMIC DNA]</scope>
    <source>
        <strain evidence="3 4">PAMC 28131</strain>
    </source>
</reference>
<organism evidence="3 4">
    <name type="scientific">Sandaracinobacter neustonicus</name>
    <dbReference type="NCBI Taxonomy" id="1715348"/>
    <lineage>
        <taxon>Bacteria</taxon>
        <taxon>Pseudomonadati</taxon>
        <taxon>Pseudomonadota</taxon>
        <taxon>Alphaproteobacteria</taxon>
        <taxon>Sphingomonadales</taxon>
        <taxon>Sphingosinicellaceae</taxon>
        <taxon>Sandaracinobacter</taxon>
    </lineage>
</organism>
<name>A0A501XK23_9SPHN</name>
<feature type="coiled-coil region" evidence="1">
    <location>
        <begin position="32"/>
        <end position="59"/>
    </location>
</feature>
<evidence type="ECO:0000256" key="2">
    <source>
        <dbReference type="SAM" id="MobiDB-lite"/>
    </source>
</evidence>
<keyword evidence="1" id="KW-0175">Coiled coil</keyword>
<evidence type="ECO:0000313" key="4">
    <source>
        <dbReference type="Proteomes" id="UP000319897"/>
    </source>
</evidence>
<proteinExistence type="predicted"/>
<evidence type="ECO:0000256" key="1">
    <source>
        <dbReference type="SAM" id="Coils"/>
    </source>
</evidence>
<dbReference type="RefSeq" id="WP_140928069.1">
    <property type="nucleotide sequence ID" value="NZ_VFSU01000024.1"/>
</dbReference>